<proteinExistence type="predicted"/>
<evidence type="ECO:0000313" key="3">
    <source>
        <dbReference type="Proteomes" id="UP001176941"/>
    </source>
</evidence>
<evidence type="ECO:0000256" key="1">
    <source>
        <dbReference type="SAM" id="MobiDB-lite"/>
    </source>
</evidence>
<protein>
    <submittedName>
        <fullName evidence="2">Uncharacterized protein</fullName>
    </submittedName>
</protein>
<feature type="region of interest" description="Disordered" evidence="1">
    <location>
        <begin position="106"/>
        <end position="151"/>
    </location>
</feature>
<keyword evidence="3" id="KW-1185">Reference proteome</keyword>
<feature type="region of interest" description="Disordered" evidence="1">
    <location>
        <begin position="13"/>
        <end position="47"/>
    </location>
</feature>
<organism evidence="2 3">
    <name type="scientific">Rangifer tarandus platyrhynchus</name>
    <name type="common">Svalbard reindeer</name>
    <dbReference type="NCBI Taxonomy" id="3082113"/>
    <lineage>
        <taxon>Eukaryota</taxon>
        <taxon>Metazoa</taxon>
        <taxon>Chordata</taxon>
        <taxon>Craniata</taxon>
        <taxon>Vertebrata</taxon>
        <taxon>Euteleostomi</taxon>
        <taxon>Mammalia</taxon>
        <taxon>Eutheria</taxon>
        <taxon>Laurasiatheria</taxon>
        <taxon>Artiodactyla</taxon>
        <taxon>Ruminantia</taxon>
        <taxon>Pecora</taxon>
        <taxon>Cervidae</taxon>
        <taxon>Odocoileinae</taxon>
        <taxon>Rangifer</taxon>
    </lineage>
</organism>
<name>A0ABN8Y667_RANTA</name>
<evidence type="ECO:0000313" key="2">
    <source>
        <dbReference type="EMBL" id="CAI9156746.1"/>
    </source>
</evidence>
<dbReference type="EMBL" id="OX459951">
    <property type="protein sequence ID" value="CAI9156746.1"/>
    <property type="molecule type" value="Genomic_DNA"/>
</dbReference>
<accession>A0ABN8Y667</accession>
<sequence length="151" mass="15876">MLPLLPGLGAGFQRKSWAPGGPPGARAQPTSGSRTCGARGSRKRTPGLDLCSGPRKGRCCLHDVRFLSSSHICIGRCPGRCPWGLLRRGGCMRVAGGASFSRSDCGHSRTDAIPGAPQSPCSIAAQRRRDSPRTRGHGRTGRKVPADGPCY</sequence>
<gene>
    <name evidence="2" type="ORF">MRATA1EN1_LOCUS5708</name>
</gene>
<dbReference type="Proteomes" id="UP001176941">
    <property type="component" value="Chromosome 15"/>
</dbReference>
<reference evidence="2" key="1">
    <citation type="submission" date="2023-04" db="EMBL/GenBank/DDBJ databases">
        <authorList>
            <consortium name="ELIXIR-Norway"/>
        </authorList>
    </citation>
    <scope>NUCLEOTIDE SEQUENCE [LARGE SCALE GENOMIC DNA]</scope>
</reference>